<comment type="caution">
    <text evidence="8">The sequence shown here is derived from an EMBL/GenBank/DDBJ whole genome shotgun (WGS) entry which is preliminary data.</text>
</comment>
<evidence type="ECO:0000313" key="8">
    <source>
        <dbReference type="EMBL" id="MDQ0536265.1"/>
    </source>
</evidence>
<dbReference type="EMBL" id="JAUSVU010000024">
    <property type="protein sequence ID" value="MDQ0536265.1"/>
    <property type="molecule type" value="Genomic_DNA"/>
</dbReference>
<evidence type="ECO:0000256" key="1">
    <source>
        <dbReference type="ARBA" id="ARBA00008857"/>
    </source>
</evidence>
<feature type="domain" description="Tyr recombinase" evidence="6">
    <location>
        <begin position="207"/>
        <end position="412"/>
    </location>
</feature>
<dbReference type="Gene3D" id="3.30.160.390">
    <property type="entry name" value="Integrase, DNA-binding domain"/>
    <property type="match status" value="1"/>
</dbReference>
<dbReference type="Gene3D" id="1.10.443.10">
    <property type="entry name" value="Intergrase catalytic core"/>
    <property type="match status" value="1"/>
</dbReference>
<dbReference type="Pfam" id="PF00589">
    <property type="entry name" value="Phage_integrase"/>
    <property type="match status" value="1"/>
</dbReference>
<evidence type="ECO:0000256" key="2">
    <source>
        <dbReference type="ARBA" id="ARBA00022908"/>
    </source>
</evidence>
<reference evidence="8 9" key="1">
    <citation type="submission" date="2023-07" db="EMBL/GenBank/DDBJ databases">
        <title>Genomic Encyclopedia of Type Strains, Phase IV (KMG-IV): sequencing the most valuable type-strain genomes for metagenomic binning, comparative biology and taxonomic classification.</title>
        <authorList>
            <person name="Goeker M."/>
        </authorList>
    </citation>
    <scope>NUCLEOTIDE SEQUENCE [LARGE SCALE GENOMIC DNA]</scope>
    <source>
        <strain evidence="8 9">DSM 19922</strain>
    </source>
</reference>
<gene>
    <name evidence="8" type="ORF">QO018_005159</name>
</gene>
<dbReference type="InterPro" id="IPR038488">
    <property type="entry name" value="Integrase_DNA-bd_sf"/>
</dbReference>
<dbReference type="SUPFAM" id="SSF56349">
    <property type="entry name" value="DNA breaking-rejoining enzymes"/>
    <property type="match status" value="1"/>
</dbReference>
<dbReference type="InterPro" id="IPR025166">
    <property type="entry name" value="Integrase_DNA_bind_dom"/>
</dbReference>
<keyword evidence="2" id="KW-0229">DNA integration</keyword>
<dbReference type="PROSITE" id="PS51900">
    <property type="entry name" value="CB"/>
    <property type="match status" value="1"/>
</dbReference>
<dbReference type="InterPro" id="IPR011010">
    <property type="entry name" value="DNA_brk_join_enz"/>
</dbReference>
<dbReference type="InterPro" id="IPR053876">
    <property type="entry name" value="Phage_int_M"/>
</dbReference>
<dbReference type="RefSeq" id="WP_209988529.1">
    <property type="nucleotide sequence ID" value="NZ_JAGINO010000025.1"/>
</dbReference>
<dbReference type="CDD" id="cd00801">
    <property type="entry name" value="INT_P4_C"/>
    <property type="match status" value="1"/>
</dbReference>
<comment type="similarity">
    <text evidence="1">Belongs to the 'phage' integrase family.</text>
</comment>
<dbReference type="Gene3D" id="1.10.150.130">
    <property type="match status" value="1"/>
</dbReference>
<dbReference type="Proteomes" id="UP001244552">
    <property type="component" value="Unassembled WGS sequence"/>
</dbReference>
<keyword evidence="3 5" id="KW-0238">DNA-binding</keyword>
<evidence type="ECO:0000259" key="6">
    <source>
        <dbReference type="PROSITE" id="PS51898"/>
    </source>
</evidence>
<dbReference type="InterPro" id="IPR010998">
    <property type="entry name" value="Integrase_recombinase_N"/>
</dbReference>
<organism evidence="8 9">
    <name type="scientific">Azospirillum picis</name>
    <dbReference type="NCBI Taxonomy" id="488438"/>
    <lineage>
        <taxon>Bacteria</taxon>
        <taxon>Pseudomonadati</taxon>
        <taxon>Pseudomonadota</taxon>
        <taxon>Alphaproteobacteria</taxon>
        <taxon>Rhodospirillales</taxon>
        <taxon>Azospirillaceae</taxon>
        <taxon>Azospirillum</taxon>
    </lineage>
</organism>
<proteinExistence type="inferred from homology"/>
<dbReference type="InterPro" id="IPR050808">
    <property type="entry name" value="Phage_Integrase"/>
</dbReference>
<accession>A0ABU0MS25</accession>
<evidence type="ECO:0000256" key="4">
    <source>
        <dbReference type="ARBA" id="ARBA00023172"/>
    </source>
</evidence>
<dbReference type="PANTHER" id="PTHR30629:SF2">
    <property type="entry name" value="PROPHAGE INTEGRASE INTS-RELATED"/>
    <property type="match status" value="1"/>
</dbReference>
<dbReference type="InterPro" id="IPR002104">
    <property type="entry name" value="Integrase_catalytic"/>
</dbReference>
<dbReference type="PROSITE" id="PS51898">
    <property type="entry name" value="TYR_RECOMBINASE"/>
    <property type="match status" value="1"/>
</dbReference>
<evidence type="ECO:0000313" key="9">
    <source>
        <dbReference type="Proteomes" id="UP001244552"/>
    </source>
</evidence>
<evidence type="ECO:0000259" key="7">
    <source>
        <dbReference type="PROSITE" id="PS51900"/>
    </source>
</evidence>
<dbReference type="PANTHER" id="PTHR30629">
    <property type="entry name" value="PROPHAGE INTEGRASE"/>
    <property type="match status" value="1"/>
</dbReference>
<keyword evidence="4" id="KW-0233">DNA recombination</keyword>
<evidence type="ECO:0000256" key="3">
    <source>
        <dbReference type="ARBA" id="ARBA00023125"/>
    </source>
</evidence>
<dbReference type="Pfam" id="PF13356">
    <property type="entry name" value="Arm-DNA-bind_3"/>
    <property type="match status" value="1"/>
</dbReference>
<evidence type="ECO:0000256" key="5">
    <source>
        <dbReference type="PROSITE-ProRule" id="PRU01248"/>
    </source>
</evidence>
<dbReference type="Pfam" id="PF22022">
    <property type="entry name" value="Phage_int_M"/>
    <property type="match status" value="1"/>
</dbReference>
<sequence>MPSEKLTDRRIKTARAEGERLELWDLNMPGLGLRIAPDSAQGPGVKTWFVRYRFQGAQRRLKLGLYPALQLSDAHKAAREVFKLIAAGTDPAAEKQAEPAQEADTFQQVAESFISRHVKVKNRPTTAKAVERTIMVELIKPWGKRPVQSITRRDVIELLDAIVDSGRPVMANRTLAAARKLFNWAIERDIIQASPCDRVKPPGNETERQRVLTDEELRIIWRASGAVKGAFGGFVRICMLTAQRRSETAAMRWQDLDLDKGLWTIPREVTKGDRAHEVPLSSLALEVLIALPRIGDYVFPGREAKAKESEPKAKPKVEGKPINGFTSAKARLDAQVLKELQTAAKKRGDDPDEVQPMDTWTIHDLRRTAATGMARLGVPRLVISKIENHAEGGVTKLYDRYAYEAEKRDALDRWGAKVRSMVSPTPDNVVQLQKA</sequence>
<protein>
    <submittedName>
        <fullName evidence="8">Integrase</fullName>
    </submittedName>
</protein>
<dbReference type="InterPro" id="IPR013762">
    <property type="entry name" value="Integrase-like_cat_sf"/>
</dbReference>
<keyword evidence="9" id="KW-1185">Reference proteome</keyword>
<feature type="domain" description="Core-binding (CB)" evidence="7">
    <location>
        <begin position="104"/>
        <end position="186"/>
    </location>
</feature>
<name>A0ABU0MS25_9PROT</name>
<dbReference type="InterPro" id="IPR044068">
    <property type="entry name" value="CB"/>
</dbReference>